<sequence length="235" mass="26205">MPEPIHTGPDGRKYRHVATVSTTPTTDTSVKVITVYPETVCPNMTNEEFAETVMRLRDEAVVRTVMRIDGLSRWGANDRKEVVQWFGSDSEEVRSTLLEGLPQINRVLSSLTPSNFVRWSKVALSYLNCDGSKGDHNTTAAVCKPDVATHKIAIGLNFCEMPDDRKNFDTGEPFNGDSKLLTLVHEISHFNDTMNSVDSWYSTKISQDRAFEGNKLCIGNADNIAGYVVFARRGK</sequence>
<keyword evidence="3" id="KW-1185">Reference proteome</keyword>
<dbReference type="InterPro" id="IPR024079">
    <property type="entry name" value="MetalloPept_cat_dom_sf"/>
</dbReference>
<protein>
    <submittedName>
        <fullName evidence="2">M35 family metallo-endopeptidase</fullName>
        <ecNumber evidence="2">3.4.24.-</ecNumber>
    </submittedName>
</protein>
<dbReference type="SMART" id="SM01351">
    <property type="entry name" value="Aspzincin_M35"/>
    <property type="match status" value="1"/>
</dbReference>
<dbReference type="InterPro" id="IPR029463">
    <property type="entry name" value="Lys_MEP"/>
</dbReference>
<dbReference type="EMBL" id="JBHSMT010000029">
    <property type="protein sequence ID" value="MFC5476030.1"/>
    <property type="molecule type" value="Genomic_DNA"/>
</dbReference>
<dbReference type="RefSeq" id="WP_378999843.1">
    <property type="nucleotide sequence ID" value="NZ_JBHSMT010000029.1"/>
</dbReference>
<dbReference type="InterPro" id="IPR034108">
    <property type="entry name" value="Pept_M35-like_proteobacteria"/>
</dbReference>
<dbReference type="GO" id="GO:0016787">
    <property type="term" value="F:hydrolase activity"/>
    <property type="evidence" value="ECO:0007669"/>
    <property type="project" value="UniProtKB-KW"/>
</dbReference>
<evidence type="ECO:0000313" key="2">
    <source>
        <dbReference type="EMBL" id="MFC5476030.1"/>
    </source>
</evidence>
<accession>A0ABW0MD87</accession>
<dbReference type="SUPFAM" id="SSF55486">
    <property type="entry name" value="Metalloproteases ('zincins'), catalytic domain"/>
    <property type="match status" value="1"/>
</dbReference>
<dbReference type="CDD" id="cd11007">
    <property type="entry name" value="M35_like_1"/>
    <property type="match status" value="1"/>
</dbReference>
<evidence type="ECO:0000259" key="1">
    <source>
        <dbReference type="SMART" id="SM01351"/>
    </source>
</evidence>
<keyword evidence="2" id="KW-0378">Hydrolase</keyword>
<evidence type="ECO:0000313" key="3">
    <source>
        <dbReference type="Proteomes" id="UP001596045"/>
    </source>
</evidence>
<dbReference type="Pfam" id="PF14521">
    <property type="entry name" value="Aspzincin_M35"/>
    <property type="match status" value="1"/>
</dbReference>
<name>A0ABW0MD87_9BURK</name>
<proteinExistence type="predicted"/>
<reference evidence="3" key="1">
    <citation type="journal article" date="2019" name="Int. J. Syst. Evol. Microbiol.">
        <title>The Global Catalogue of Microorganisms (GCM) 10K type strain sequencing project: providing services to taxonomists for standard genome sequencing and annotation.</title>
        <authorList>
            <consortium name="The Broad Institute Genomics Platform"/>
            <consortium name="The Broad Institute Genome Sequencing Center for Infectious Disease"/>
            <person name="Wu L."/>
            <person name="Ma J."/>
        </authorList>
    </citation>
    <scope>NUCLEOTIDE SEQUENCE [LARGE SCALE GENOMIC DNA]</scope>
    <source>
        <strain evidence="3">JCM 17066</strain>
    </source>
</reference>
<dbReference type="Proteomes" id="UP001596045">
    <property type="component" value="Unassembled WGS sequence"/>
</dbReference>
<comment type="caution">
    <text evidence="2">The sequence shown here is derived from an EMBL/GenBank/DDBJ whole genome shotgun (WGS) entry which is preliminary data.</text>
</comment>
<dbReference type="Gene3D" id="3.40.390.10">
    <property type="entry name" value="Collagenase (Catalytic Domain)"/>
    <property type="match status" value="1"/>
</dbReference>
<gene>
    <name evidence="2" type="ORF">ACFPM8_18875</name>
</gene>
<feature type="domain" description="Lysine-specific metallo-endopeptidase" evidence="1">
    <location>
        <begin position="69"/>
        <end position="229"/>
    </location>
</feature>
<dbReference type="EC" id="3.4.24.-" evidence="2"/>
<organism evidence="2 3">
    <name type="scientific">Paraherbaspirillum soli</name>
    <dbReference type="NCBI Taxonomy" id="631222"/>
    <lineage>
        <taxon>Bacteria</taxon>
        <taxon>Pseudomonadati</taxon>
        <taxon>Pseudomonadota</taxon>
        <taxon>Betaproteobacteria</taxon>
        <taxon>Burkholderiales</taxon>
        <taxon>Oxalobacteraceae</taxon>
        <taxon>Paraherbaspirillum</taxon>
    </lineage>
</organism>